<sequence length="214" mass="23381">MPSRAQERRPYDATGRRAQAEATRERILATARDLFVERGYAGTSVADIAKAAGVSTPTVFAGFKSKVNLLKLAVETSLVGDVESTPLHERTEMRDVHAGATAEEVLTRLAAFMVLRGPAVTPIFMVMYAAADADPAIAELADTLDGHRLAGAEQLAATVADRLGDVSAARRNEIRDTIWTLNSPHLYYLLVRQRGWTPERYGDWIRTAFLALIA</sequence>
<dbReference type="EMBL" id="JBHRZH010000006">
    <property type="protein sequence ID" value="MFC3760799.1"/>
    <property type="molecule type" value="Genomic_DNA"/>
</dbReference>
<evidence type="ECO:0000259" key="6">
    <source>
        <dbReference type="PROSITE" id="PS50977"/>
    </source>
</evidence>
<evidence type="ECO:0000256" key="4">
    <source>
        <dbReference type="PROSITE-ProRule" id="PRU00335"/>
    </source>
</evidence>
<dbReference type="RefSeq" id="WP_205117047.1">
    <property type="nucleotide sequence ID" value="NZ_JAFBCM010000001.1"/>
</dbReference>
<feature type="region of interest" description="Disordered" evidence="5">
    <location>
        <begin position="1"/>
        <end position="20"/>
    </location>
</feature>
<dbReference type="InterPro" id="IPR009057">
    <property type="entry name" value="Homeodomain-like_sf"/>
</dbReference>
<dbReference type="Pfam" id="PF00440">
    <property type="entry name" value="TetR_N"/>
    <property type="match status" value="1"/>
</dbReference>
<evidence type="ECO:0000256" key="5">
    <source>
        <dbReference type="SAM" id="MobiDB-lite"/>
    </source>
</evidence>
<evidence type="ECO:0000256" key="3">
    <source>
        <dbReference type="ARBA" id="ARBA00023163"/>
    </source>
</evidence>
<proteinExistence type="predicted"/>
<dbReference type="InterPro" id="IPR001647">
    <property type="entry name" value="HTH_TetR"/>
</dbReference>
<feature type="domain" description="HTH tetR-type" evidence="6">
    <location>
        <begin position="21"/>
        <end position="81"/>
    </location>
</feature>
<dbReference type="PROSITE" id="PS50977">
    <property type="entry name" value="HTH_TETR_2"/>
    <property type="match status" value="1"/>
</dbReference>
<evidence type="ECO:0000256" key="2">
    <source>
        <dbReference type="ARBA" id="ARBA00023125"/>
    </source>
</evidence>
<feature type="DNA-binding region" description="H-T-H motif" evidence="4">
    <location>
        <begin position="44"/>
        <end position="63"/>
    </location>
</feature>
<comment type="caution">
    <text evidence="7">The sequence shown here is derived from an EMBL/GenBank/DDBJ whole genome shotgun (WGS) entry which is preliminary data.</text>
</comment>
<accession>A0ABV7Y8V2</accession>
<dbReference type="Proteomes" id="UP001595699">
    <property type="component" value="Unassembled WGS sequence"/>
</dbReference>
<dbReference type="PANTHER" id="PTHR30055">
    <property type="entry name" value="HTH-TYPE TRANSCRIPTIONAL REGULATOR RUTR"/>
    <property type="match status" value="1"/>
</dbReference>
<gene>
    <name evidence="7" type="ORF">ACFOUW_08105</name>
</gene>
<keyword evidence="1" id="KW-0805">Transcription regulation</keyword>
<evidence type="ECO:0000256" key="1">
    <source>
        <dbReference type="ARBA" id="ARBA00023015"/>
    </source>
</evidence>
<protein>
    <submittedName>
        <fullName evidence="7">TetR/AcrR family transcriptional regulator</fullName>
    </submittedName>
</protein>
<dbReference type="PRINTS" id="PR00455">
    <property type="entry name" value="HTHTETR"/>
</dbReference>
<evidence type="ECO:0000313" key="8">
    <source>
        <dbReference type="Proteomes" id="UP001595699"/>
    </source>
</evidence>
<keyword evidence="8" id="KW-1185">Reference proteome</keyword>
<evidence type="ECO:0000313" key="7">
    <source>
        <dbReference type="EMBL" id="MFC3760799.1"/>
    </source>
</evidence>
<dbReference type="Gene3D" id="1.10.357.10">
    <property type="entry name" value="Tetracycline Repressor, domain 2"/>
    <property type="match status" value="1"/>
</dbReference>
<dbReference type="SUPFAM" id="SSF46689">
    <property type="entry name" value="Homeodomain-like"/>
    <property type="match status" value="1"/>
</dbReference>
<dbReference type="PANTHER" id="PTHR30055:SF234">
    <property type="entry name" value="HTH-TYPE TRANSCRIPTIONAL REGULATOR BETI"/>
    <property type="match status" value="1"/>
</dbReference>
<keyword evidence="3" id="KW-0804">Transcription</keyword>
<dbReference type="InterPro" id="IPR050109">
    <property type="entry name" value="HTH-type_TetR-like_transc_reg"/>
</dbReference>
<reference evidence="8" key="1">
    <citation type="journal article" date="2019" name="Int. J. Syst. Evol. Microbiol.">
        <title>The Global Catalogue of Microorganisms (GCM) 10K type strain sequencing project: providing services to taxonomists for standard genome sequencing and annotation.</title>
        <authorList>
            <consortium name="The Broad Institute Genomics Platform"/>
            <consortium name="The Broad Institute Genome Sequencing Center for Infectious Disease"/>
            <person name="Wu L."/>
            <person name="Ma J."/>
        </authorList>
    </citation>
    <scope>NUCLEOTIDE SEQUENCE [LARGE SCALE GENOMIC DNA]</scope>
    <source>
        <strain evidence="8">CGMCC 4.7241</strain>
    </source>
</reference>
<organism evidence="7 8">
    <name type="scientific">Tenggerimyces flavus</name>
    <dbReference type="NCBI Taxonomy" id="1708749"/>
    <lineage>
        <taxon>Bacteria</taxon>
        <taxon>Bacillati</taxon>
        <taxon>Actinomycetota</taxon>
        <taxon>Actinomycetes</taxon>
        <taxon>Propionibacteriales</taxon>
        <taxon>Nocardioidaceae</taxon>
        <taxon>Tenggerimyces</taxon>
    </lineage>
</organism>
<name>A0ABV7Y8V2_9ACTN</name>
<keyword evidence="2 4" id="KW-0238">DNA-binding</keyword>